<keyword evidence="3" id="KW-1185">Reference proteome</keyword>
<dbReference type="InterPro" id="IPR035965">
    <property type="entry name" value="PAS-like_dom_sf"/>
</dbReference>
<comment type="caution">
    <text evidence="2">The sequence shown here is derived from an EMBL/GenBank/DDBJ whole genome shotgun (WGS) entry which is preliminary data.</text>
</comment>
<sequence>MAGQPIELILARQFGDTLSQAVFLVDPEGNLLFYNEKAEMILGVRFGETGAMSQEVWSKMFHPKDEKGNSLSAEDLPLVQTIKSHKPARGSFYINSATGERHLLNVTSIPIEGRPHRFLGAMALFWNSVE</sequence>
<dbReference type="PROSITE" id="PS50112">
    <property type="entry name" value="PAS"/>
    <property type="match status" value="1"/>
</dbReference>
<dbReference type="SUPFAM" id="SSF55785">
    <property type="entry name" value="PYP-like sensor domain (PAS domain)"/>
    <property type="match status" value="1"/>
</dbReference>
<evidence type="ECO:0000259" key="1">
    <source>
        <dbReference type="PROSITE" id="PS50112"/>
    </source>
</evidence>
<evidence type="ECO:0000313" key="3">
    <source>
        <dbReference type="Proteomes" id="UP001171916"/>
    </source>
</evidence>
<gene>
    <name evidence="2" type="ORF">QVH07_03025</name>
</gene>
<dbReference type="Proteomes" id="UP001171916">
    <property type="component" value="Unassembled WGS sequence"/>
</dbReference>
<accession>A0ABT7Y9J5</accession>
<dbReference type="RefSeq" id="WP_289998651.1">
    <property type="nucleotide sequence ID" value="NZ_JAUEPH010000001.1"/>
</dbReference>
<dbReference type="Gene3D" id="3.30.450.20">
    <property type="entry name" value="PAS domain"/>
    <property type="match status" value="1"/>
</dbReference>
<dbReference type="CDD" id="cd00130">
    <property type="entry name" value="PAS"/>
    <property type="match status" value="1"/>
</dbReference>
<dbReference type="EMBL" id="JAUEPH010000001">
    <property type="protein sequence ID" value="MDN3203100.1"/>
    <property type="molecule type" value="Genomic_DNA"/>
</dbReference>
<reference evidence="2" key="1">
    <citation type="submission" date="2023-06" db="EMBL/GenBank/DDBJ databases">
        <title>Robiginitalea aurantiacus sp. nov. and Algoriphagus sediminis sp. nov., isolated from coastal sediment.</title>
        <authorList>
            <person name="Zhou Z.Y."/>
            <person name="An J."/>
            <person name="Jia Y.W."/>
            <person name="Du Z.J."/>
        </authorList>
    </citation>
    <scope>NUCLEOTIDE SEQUENCE</scope>
    <source>
        <strain evidence="2">C2-7</strain>
    </source>
</reference>
<feature type="domain" description="PAS" evidence="1">
    <location>
        <begin position="16"/>
        <end position="65"/>
    </location>
</feature>
<name>A0ABT7Y9J5_9BACT</name>
<organism evidence="2 3">
    <name type="scientific">Algoriphagus sediminis</name>
    <dbReference type="NCBI Taxonomy" id="3057113"/>
    <lineage>
        <taxon>Bacteria</taxon>
        <taxon>Pseudomonadati</taxon>
        <taxon>Bacteroidota</taxon>
        <taxon>Cytophagia</taxon>
        <taxon>Cytophagales</taxon>
        <taxon>Cyclobacteriaceae</taxon>
        <taxon>Algoriphagus</taxon>
    </lineage>
</organism>
<evidence type="ECO:0000313" key="2">
    <source>
        <dbReference type="EMBL" id="MDN3203100.1"/>
    </source>
</evidence>
<protein>
    <submittedName>
        <fullName evidence="2">PAS domain-containing protein</fullName>
    </submittedName>
</protein>
<proteinExistence type="predicted"/>
<dbReference type="InterPro" id="IPR000014">
    <property type="entry name" value="PAS"/>
</dbReference>